<keyword evidence="4" id="KW-1185">Reference proteome</keyword>
<evidence type="ECO:0000313" key="4">
    <source>
        <dbReference type="Proteomes" id="UP001365542"/>
    </source>
</evidence>
<dbReference type="PANTHER" id="PTHR10039">
    <property type="entry name" value="AMELOGENIN"/>
    <property type="match status" value="1"/>
</dbReference>
<dbReference type="EMBL" id="JAVHJO010000006">
    <property type="protein sequence ID" value="KAK6539144.1"/>
    <property type="molecule type" value="Genomic_DNA"/>
</dbReference>
<gene>
    <name evidence="3" type="ORF">TWF694_009388</name>
</gene>
<dbReference type="PANTHER" id="PTHR10039:SF11">
    <property type="entry name" value="NACHT DOMAIN PROTEIN (AFU_ORTHOLOGUE AFUA_1G01490)"/>
    <property type="match status" value="1"/>
</dbReference>
<dbReference type="SUPFAM" id="SSF52540">
    <property type="entry name" value="P-loop containing nucleoside triphosphate hydrolases"/>
    <property type="match status" value="1"/>
</dbReference>
<dbReference type="InterPro" id="IPR056884">
    <property type="entry name" value="NPHP3-like_N"/>
</dbReference>
<evidence type="ECO:0000259" key="2">
    <source>
        <dbReference type="Pfam" id="PF24883"/>
    </source>
</evidence>
<keyword evidence="1" id="KW-0677">Repeat</keyword>
<dbReference type="InterPro" id="IPR027417">
    <property type="entry name" value="P-loop_NTPase"/>
</dbReference>
<accession>A0AAV9XDC0</accession>
<dbReference type="InterPro" id="IPR011990">
    <property type="entry name" value="TPR-like_helical_dom_sf"/>
</dbReference>
<name>A0AAV9XDC0_9PEZI</name>
<dbReference type="Pfam" id="PF24883">
    <property type="entry name" value="NPHP3_N"/>
    <property type="match status" value="1"/>
</dbReference>
<organism evidence="3 4">
    <name type="scientific">Orbilia ellipsospora</name>
    <dbReference type="NCBI Taxonomy" id="2528407"/>
    <lineage>
        <taxon>Eukaryota</taxon>
        <taxon>Fungi</taxon>
        <taxon>Dikarya</taxon>
        <taxon>Ascomycota</taxon>
        <taxon>Pezizomycotina</taxon>
        <taxon>Orbiliomycetes</taxon>
        <taxon>Orbiliales</taxon>
        <taxon>Orbiliaceae</taxon>
        <taxon>Orbilia</taxon>
    </lineage>
</organism>
<dbReference type="Gene3D" id="1.25.40.10">
    <property type="entry name" value="Tetratricopeptide repeat domain"/>
    <property type="match status" value="3"/>
</dbReference>
<reference evidence="3 4" key="1">
    <citation type="submission" date="2019-10" db="EMBL/GenBank/DDBJ databases">
        <authorList>
            <person name="Palmer J.M."/>
        </authorList>
    </citation>
    <scope>NUCLEOTIDE SEQUENCE [LARGE SCALE GENOMIC DNA]</scope>
    <source>
        <strain evidence="3 4">TWF694</strain>
    </source>
</reference>
<protein>
    <recommendedName>
        <fullName evidence="2">Nephrocystin 3-like N-terminal domain-containing protein</fullName>
    </recommendedName>
</protein>
<evidence type="ECO:0000313" key="3">
    <source>
        <dbReference type="EMBL" id="KAK6539144.1"/>
    </source>
</evidence>
<dbReference type="Gene3D" id="3.40.50.300">
    <property type="entry name" value="P-loop containing nucleotide triphosphate hydrolases"/>
    <property type="match status" value="1"/>
</dbReference>
<comment type="caution">
    <text evidence="3">The sequence shown here is derived from an EMBL/GenBank/DDBJ whole genome shotgun (WGS) entry which is preliminary data.</text>
</comment>
<proteinExistence type="predicted"/>
<dbReference type="Proteomes" id="UP001365542">
    <property type="component" value="Unassembled WGS sequence"/>
</dbReference>
<evidence type="ECO:0000256" key="1">
    <source>
        <dbReference type="ARBA" id="ARBA00022737"/>
    </source>
</evidence>
<feature type="domain" description="Nephrocystin 3-like N-terminal" evidence="2">
    <location>
        <begin position="426"/>
        <end position="594"/>
    </location>
</feature>
<sequence>MLDFFKYSSMAKDKNQKARNGLKASASVADANSMDMIPDVDVPPSVNVTSEVVSTPPSKSRSLGTLPMDSTQGVIEHVVNKEHIVNKDHVTQAGSMNGPTTYNPMSGPTTYSSMNGSTSINPMNGSATQISMNGSATQIPMNGLVQPILKGIPDTYMNGYQYNRPQITSYPAPVPGLTRAATTVVSAPPAFLDNLEASRLLLQRARVELGPNADKILKGCVHLDAFKRFVNAQSLRDMPDEGSVLDNYLRWSGQFAERMDVFSQQISLFFPGGKQTATHLFGCCKVLLLISARNVDALQRFFDELYKIAAVLGVLEPHGDLYVSLVDLQGILSGLFSNIIELVIRVTILYHEHRITTELITECDDLITSIMRKFLMNKQALEQEIWLYRIKESPVVQGCGPVSVADLKTWLRQGVVEAPRATICEGTCTWFERTLSDFKDGEDQLLCVFGREGSGKTMLANWITDRLRMHRQDILMNFAFDTSINGGTSTVFMLKCLLLQLLDKSLGNVALFKRLADVYITATSGRGGRAEASLETALWDIFGDSAKSTKHLNLVIDGLEHVAGGSQKAQEIVFRIREIIDANGPNSLNCIFTSTPFEADLRVQFTALQIDHENTIYDLKVYVSKVLEEFLSTTNVRQKDRASITDLLCKKADGSFVIANLLIQNVKRGKNIAEIIKTLGDSQTSGVEGLLDALLTNIDFQNSDTLRIISWLLVAEEPVSIQTMKEIMEINYSDRESPYRSSRLKWDVDRDIIQLCGHLVVIDRNMLQFSHPSLRDHFWKRAQIDKRLPNVNKCHSEVVLSILAYISTAEMSSCLGSGFSAVTREVCDSTIRQQTFLSYCIRKWLVHFRQSQFFLDGKTNQLNTYPALIKVFPSSSTFAQLEYVLWRDSQVQEIDFVLAADVRQAVLMSVPATIHSLINLMRIRLVFGNWSAALQICYKAWKISQTLFGTYSTETWDLSRMFSATSKQYGEIEFGREVYDWMIQYCKNKNVEREVTVEVIDVVKRHGGNLSERGKDQEAIVHYRWLWDTCCHQFGETDERSSSILDLMVGILQKDPSSTEYLDICIKQLTVVEQNLKPWEKERIKAVIRLAVAYETAGKMAEVNRVFDAAIKSLTAAIPKSSSQEVLVIHEERINLIIRFASFYFKNASRDNGLLLLKQFWVKYRQEVHHLRSHSSGLLTQLILLAEILEASDLNEETEELYLALWTYLKQSPELSATDFTYKVASGLARLRKRGHGDPKEQEKILTELVDILNPSGTREMAEVGVDSFSQLAGLYQAQGDWSKLANTIKNALSKLWPSILSNERHCLNLPQMFMEKAISLVYSLALAYSKLGNVGEACNLYRLVHQACQNTLMPNTQLRVIKAFKEYCIFCDANGCSGEAMEACQSYFELLSRNPGRAHESTVEIGVHLAGLYRSRNCIDDCIGVYRKLCDALLQVTFTAQTFGILGTLFTLYESTPSKEGEAAQFYVSFWNKFSTITQLGFVPESELVFKLYWKYRLHLEKSGKPVSDILEATQYLLQYFIHHGGKEDKFYFQALLCYAQLLEQDGKRVREAIEEYEKLLGMALRVAGTTDNTTVILQVQQSLAKLYLLDKTTEAKAGDLYNGLFQDFKVTYGLTHRSSLGSLQQLVQFYVNQKDTAKAVSLLERTTVEILSSETNERKLFDSGVSLAKMFKLLGIQNLAINLVQALRNYCRMSPQERRAYDSRDSRFTKLVFRNSQILMTERRYQVFFSAIEMVTRSETELQQEDELYSRVITVVLQESEFYMAWLAATKFGERLDVILAAGARLRAFLRAEGREEEFKFVESDLRAIFQREFKTFQPENKPKTGIDLKFSDDMLDEFFQECLSLFANTNASQNFSLVDVGLRRVEATIQHGDIDAAFILSVWTYKFLTEENKLGNILRILFYMTSSQVKSTPNDILRKDISKFTQIILQDILSAQGGMGISWVSVNLTDIHQLLVLLGAESRWDFMLNILEQLWDSRNSHDSIWSPHLVTMIGCRLTDVYMKQGRKEAALRVLERIQYNYLRVFGAFHVETQQFCNQLCRVYNSTGYYNKTITVSERLFSALIDPGNASLFSKEQASKFIFEQLDLIRFSYHKKGGNSNLDHFIPILKRLQELYYVKNSNWNDLADFKGWLRTQPSKDEALFMWRSPETWGLLEEEVDVEGHVEERDGVRSIGSPTERKGGKGKEFLKFARSSFAALFED</sequence>
<dbReference type="SUPFAM" id="SSF48452">
    <property type="entry name" value="TPR-like"/>
    <property type="match status" value="1"/>
</dbReference>